<name>A0A822V5L6_AGRTU</name>
<dbReference type="SUPFAM" id="SSF53448">
    <property type="entry name" value="Nucleotide-diphospho-sugar transferases"/>
    <property type="match status" value="1"/>
</dbReference>
<evidence type="ECO:0000313" key="2">
    <source>
        <dbReference type="EMBL" id="CVI20786.1"/>
    </source>
</evidence>
<sequence>MENDCKLTVVTATRNNSQDLIATAKSIREQLNRNFEWLVYDGSDQEDERLKIESIKDGIAAAGVPRVRMVHRFDNGIYEAMNNAVTLCEGEFVIFLNCGDMFVDKRTMDLIQGALADNVDVLHGDEIYIESDGTVKLKTGMPAKDLVEGFGEGSQPYLDNMVCQQAIVYRTSVLRKNPMSLTFRVSADHDYFFDLYSKGYQFSYIDKPLCIYFAGGFSFRHPANCYFDWLQVQAKYSDTTTPTSPKSVLKPFRHAFRGTLNLALLQREQQKRRHAFGLVMRIVGMLDNDSDQAAALDRMSRMFLEYSRDLNDLEFWTLAKFFAELVNRVAPSEVADVGNVHIAVLQILDRIQEYDETKLTAYEVKLTRRLVEGAARYMNAMPRLCMNGYKHLDTCNLSGGASSVLSADQNRKVSAIWR</sequence>
<evidence type="ECO:0000259" key="1">
    <source>
        <dbReference type="Pfam" id="PF00535"/>
    </source>
</evidence>
<gene>
    <name evidence="2" type="ORF">AGR4A_Lc110054</name>
</gene>
<accession>A0A822V5L6</accession>
<reference evidence="2 3" key="1">
    <citation type="submission" date="2016-01" db="EMBL/GenBank/DDBJ databases">
        <authorList>
            <person name="Regsiter A."/>
            <person name="william w."/>
        </authorList>
    </citation>
    <scope>NUCLEOTIDE SEQUENCE [LARGE SCALE GENOMIC DNA]</scope>
    <source>
        <strain evidence="2 3">B6</strain>
    </source>
</reference>
<dbReference type="RefSeq" id="WP_080868639.1">
    <property type="nucleotide sequence ID" value="NZ_LMVK01000049.1"/>
</dbReference>
<comment type="caution">
    <text evidence="2">The sequence shown here is derived from an EMBL/GenBank/DDBJ whole genome shotgun (WGS) entry which is preliminary data.</text>
</comment>
<dbReference type="InterPro" id="IPR029044">
    <property type="entry name" value="Nucleotide-diphossugar_trans"/>
</dbReference>
<dbReference type="EMBL" id="FCNL01000029">
    <property type="protein sequence ID" value="CVI20786.1"/>
    <property type="molecule type" value="Genomic_DNA"/>
</dbReference>
<dbReference type="Proteomes" id="UP000192074">
    <property type="component" value="Unassembled WGS sequence"/>
</dbReference>
<evidence type="ECO:0000313" key="3">
    <source>
        <dbReference type="Proteomes" id="UP000192074"/>
    </source>
</evidence>
<dbReference type="Gene3D" id="3.90.550.10">
    <property type="entry name" value="Spore Coat Polysaccharide Biosynthesis Protein SpsA, Chain A"/>
    <property type="match status" value="1"/>
</dbReference>
<organism evidence="2 3">
    <name type="scientific">Agrobacterium tumefaciens str. B6</name>
    <dbReference type="NCBI Taxonomy" id="1183423"/>
    <lineage>
        <taxon>Bacteria</taxon>
        <taxon>Pseudomonadati</taxon>
        <taxon>Pseudomonadota</taxon>
        <taxon>Alphaproteobacteria</taxon>
        <taxon>Hyphomicrobiales</taxon>
        <taxon>Rhizobiaceae</taxon>
        <taxon>Rhizobium/Agrobacterium group</taxon>
        <taxon>Agrobacterium</taxon>
        <taxon>Agrobacterium tumefaciens complex</taxon>
    </lineage>
</organism>
<dbReference type="InterPro" id="IPR001173">
    <property type="entry name" value="Glyco_trans_2-like"/>
</dbReference>
<feature type="domain" description="Glycosyltransferase 2-like" evidence="1">
    <location>
        <begin position="8"/>
        <end position="137"/>
    </location>
</feature>
<proteinExistence type="predicted"/>
<dbReference type="AlphaFoldDB" id="A0A822V5L6"/>
<protein>
    <recommendedName>
        <fullName evidence="1">Glycosyltransferase 2-like domain-containing protein</fullName>
    </recommendedName>
</protein>
<dbReference type="Pfam" id="PF00535">
    <property type="entry name" value="Glycos_transf_2"/>
    <property type="match status" value="1"/>
</dbReference>